<dbReference type="InterPro" id="IPR033228">
    <property type="entry name" value="SZT2"/>
</dbReference>
<dbReference type="Proteomes" id="UP000274429">
    <property type="component" value="Unassembled WGS sequence"/>
</dbReference>
<feature type="region of interest" description="Disordered" evidence="1">
    <location>
        <begin position="159"/>
        <end position="202"/>
    </location>
</feature>
<accession>A0A0R3WSP6</accession>
<keyword evidence="2" id="KW-0732">Signal</keyword>
<evidence type="ECO:0000313" key="4">
    <source>
        <dbReference type="Proteomes" id="UP000274429"/>
    </source>
</evidence>
<dbReference type="WBParaSite" id="TTAC_0000378601-mRNA-1">
    <property type="protein sequence ID" value="TTAC_0000378601-mRNA-1"/>
    <property type="gene ID" value="TTAC_0000378601"/>
</dbReference>
<dbReference type="PANTHER" id="PTHR14918">
    <property type="entry name" value="KICSTOR COMPLEX PROTEIN SZT2"/>
    <property type="match status" value="1"/>
</dbReference>
<sequence>MLSLLSLLSLDLKVEASDDSAEFESLTSKTHVSSFASLEHQPTFPTSTTDAENDIRFPLPSQFPPQDSLELIHQISGPSLPAFWLIFRVGSASIQAFFHHSDTHHEPSVVEDACPHCVVFRRALDDVRSILRLVSQSLLLDQLVLDRLCDPALLPEPLEPLQRPPRHLQTSASFKRKPLATSHAHSRNVASSATDSDNTEIRPVVEGALRKKSLPNETASALADPYPPGSLACSPKFVFSMEVSPRAVIAGERGNQVLPELRRLLENFAVMNRKNMFVFDDSEPALDAMNPISRRSLLPRIFYMLLREVPLESSPALETSRRISPANQPRRESLPLFLSTCSSSLNRIQLQATLHGISSPSRHFCNFVRTLLQSLLDKIVLECLQQVLSRTVLFRFASHDFNFLFTRRGHQPRHQLFFKLPRFLTDSSKVPHVPRGTLIFPFCQYLKQNLLTFMTAAKPEREVLPCLRKRFGRVEVMLYHHRRGAGAAKFGLVTAVIDLLQANTLDPFCITSCLSLQEWLRRRENGENAVGIASVSELMECLTDIQLSYDTVSSSPDRLAMRLRLWERGDVDLKLLIEKLYAAVQNALYDLIMEYFVLGLPACSIEVPVFKSRSSDVSYEPITKADSSSSTYFVHADSIRMPGFFSHTLLPWLCVNTSAQLPPVIERKMLLASLQSIDLLVSELVHQLNALIEERIGRPSNWFKCPLLSTSAPAGKSGRIKLATMQQQLAATCPCQQCINFFAFEALNADGEEWVKFSMQRQSRKKESIVQPREFVIVGKNYAVCRYEAALNWSSGGRTTSPVKMGENDERQIPVKQGKTLSCFSLKEHALL</sequence>
<dbReference type="AlphaFoldDB" id="A0A0R3WSP6"/>
<evidence type="ECO:0000256" key="1">
    <source>
        <dbReference type="SAM" id="MobiDB-lite"/>
    </source>
</evidence>
<name>A0A0R3WSP6_HYDTA</name>
<organism evidence="5">
    <name type="scientific">Hydatigena taeniaeformis</name>
    <name type="common">Feline tapeworm</name>
    <name type="synonym">Taenia taeniaeformis</name>
    <dbReference type="NCBI Taxonomy" id="6205"/>
    <lineage>
        <taxon>Eukaryota</taxon>
        <taxon>Metazoa</taxon>
        <taxon>Spiralia</taxon>
        <taxon>Lophotrochozoa</taxon>
        <taxon>Platyhelminthes</taxon>
        <taxon>Cestoda</taxon>
        <taxon>Eucestoda</taxon>
        <taxon>Cyclophyllidea</taxon>
        <taxon>Taeniidae</taxon>
        <taxon>Hydatigera</taxon>
    </lineage>
</organism>
<protein>
    <submittedName>
        <fullName evidence="3 5">Uncharacterized protein</fullName>
    </submittedName>
</protein>
<evidence type="ECO:0000313" key="5">
    <source>
        <dbReference type="WBParaSite" id="TTAC_0000378601-mRNA-1"/>
    </source>
</evidence>
<proteinExistence type="predicted"/>
<feature type="chain" id="PRO_5043132983" evidence="2">
    <location>
        <begin position="17"/>
        <end position="832"/>
    </location>
</feature>
<keyword evidence="4" id="KW-1185">Reference proteome</keyword>
<dbReference type="GO" id="GO:0005777">
    <property type="term" value="C:peroxisome"/>
    <property type="evidence" value="ECO:0007669"/>
    <property type="project" value="InterPro"/>
</dbReference>
<dbReference type="PANTHER" id="PTHR14918:SF3">
    <property type="entry name" value="KICSTOR COMPLEX PROTEIN SZT2"/>
    <property type="match status" value="1"/>
</dbReference>
<reference evidence="5" key="1">
    <citation type="submission" date="2017-02" db="UniProtKB">
        <authorList>
            <consortium name="WormBaseParasite"/>
        </authorList>
    </citation>
    <scope>IDENTIFICATION</scope>
</reference>
<dbReference type="STRING" id="6205.A0A0R3WSP6"/>
<dbReference type="EMBL" id="UYWX01003027">
    <property type="protein sequence ID" value="VDM23332.1"/>
    <property type="molecule type" value="Genomic_DNA"/>
</dbReference>
<feature type="signal peptide" evidence="2">
    <location>
        <begin position="1"/>
        <end position="16"/>
    </location>
</feature>
<reference evidence="3 4" key="2">
    <citation type="submission" date="2018-11" db="EMBL/GenBank/DDBJ databases">
        <authorList>
            <consortium name="Pathogen Informatics"/>
        </authorList>
    </citation>
    <scope>NUCLEOTIDE SEQUENCE [LARGE SCALE GENOMIC DNA]</scope>
</reference>
<evidence type="ECO:0000256" key="2">
    <source>
        <dbReference type="SAM" id="SignalP"/>
    </source>
</evidence>
<dbReference type="OrthoDB" id="43547at2759"/>
<gene>
    <name evidence="3" type="ORF">TTAC_LOCUS3772</name>
</gene>
<evidence type="ECO:0000313" key="3">
    <source>
        <dbReference type="EMBL" id="VDM23332.1"/>
    </source>
</evidence>